<protein>
    <recommendedName>
        <fullName evidence="2">Putative adherens-junction anchoring domain-containing protein</fullName>
    </recommendedName>
</protein>
<dbReference type="PANTHER" id="PTHR24213">
    <property type="entry name" value="ACTIN-BINDING LIM PROTEIN"/>
    <property type="match status" value="1"/>
</dbReference>
<dbReference type="InterPro" id="IPR051618">
    <property type="entry name" value="Actin-binding_LIM"/>
</dbReference>
<reference evidence="3 4" key="1">
    <citation type="submission" date="2021-06" db="EMBL/GenBank/DDBJ databases">
        <authorList>
            <person name="Palmer J.M."/>
        </authorList>
    </citation>
    <scope>NUCLEOTIDE SEQUENCE [LARGE SCALE GENOMIC DNA]</scope>
    <source>
        <strain evidence="3 4">XC_2019</strain>
        <tissue evidence="3">Muscle</tissue>
    </source>
</reference>
<dbReference type="Pfam" id="PF16182">
    <property type="entry name" value="AbLIM_anchor"/>
    <property type="match status" value="1"/>
</dbReference>
<proteinExistence type="predicted"/>
<sequence length="173" mass="18877">MFMCIYLQQPAQTSPGSVLSLRGTSVPGSPAAAIDLAALPRDKAILDIERPDLMIYQPHYSYSPLEVIYSQFPQIRVGEPRSLSPRSISPPASPEVKTCSSVCCKLSSCRLSQRFLAFPFKQCRCHPDALNAASQRLGVTAGFMLRCSVGVGVIPAGFLRIMLLFCLLLLLET</sequence>
<keyword evidence="4" id="KW-1185">Reference proteome</keyword>
<evidence type="ECO:0000256" key="1">
    <source>
        <dbReference type="SAM" id="Phobius"/>
    </source>
</evidence>
<accession>A0ABV0QMN6</accession>
<dbReference type="EMBL" id="JAHRIN010017325">
    <property type="protein sequence ID" value="MEQ2197102.1"/>
    <property type="molecule type" value="Genomic_DNA"/>
</dbReference>
<comment type="caution">
    <text evidence="3">The sequence shown here is derived from an EMBL/GenBank/DDBJ whole genome shotgun (WGS) entry which is preliminary data.</text>
</comment>
<gene>
    <name evidence="3" type="ORF">XENOCAPTIV_023040</name>
</gene>
<evidence type="ECO:0000313" key="3">
    <source>
        <dbReference type="EMBL" id="MEQ2197102.1"/>
    </source>
</evidence>
<feature type="domain" description="Putative adherens-junction anchoring" evidence="2">
    <location>
        <begin position="12"/>
        <end position="99"/>
    </location>
</feature>
<dbReference type="InterPro" id="IPR032402">
    <property type="entry name" value="AbLIM_anchor"/>
</dbReference>
<evidence type="ECO:0000313" key="4">
    <source>
        <dbReference type="Proteomes" id="UP001434883"/>
    </source>
</evidence>
<keyword evidence="1" id="KW-0812">Transmembrane</keyword>
<name>A0ABV0QMN6_9TELE</name>
<keyword evidence="1" id="KW-0472">Membrane</keyword>
<keyword evidence="1" id="KW-1133">Transmembrane helix</keyword>
<feature type="transmembrane region" description="Helical" evidence="1">
    <location>
        <begin position="143"/>
        <end position="171"/>
    </location>
</feature>
<dbReference type="Proteomes" id="UP001434883">
    <property type="component" value="Unassembled WGS sequence"/>
</dbReference>
<organism evidence="3 4">
    <name type="scientific">Xenoophorus captivus</name>
    <dbReference type="NCBI Taxonomy" id="1517983"/>
    <lineage>
        <taxon>Eukaryota</taxon>
        <taxon>Metazoa</taxon>
        <taxon>Chordata</taxon>
        <taxon>Craniata</taxon>
        <taxon>Vertebrata</taxon>
        <taxon>Euteleostomi</taxon>
        <taxon>Actinopterygii</taxon>
        <taxon>Neopterygii</taxon>
        <taxon>Teleostei</taxon>
        <taxon>Neoteleostei</taxon>
        <taxon>Acanthomorphata</taxon>
        <taxon>Ovalentaria</taxon>
        <taxon>Atherinomorphae</taxon>
        <taxon>Cyprinodontiformes</taxon>
        <taxon>Goodeidae</taxon>
        <taxon>Xenoophorus</taxon>
    </lineage>
</organism>
<dbReference type="PANTHER" id="PTHR24213:SF17">
    <property type="entry name" value="DEMATIN"/>
    <property type="match status" value="1"/>
</dbReference>
<evidence type="ECO:0000259" key="2">
    <source>
        <dbReference type="Pfam" id="PF16182"/>
    </source>
</evidence>